<dbReference type="EMBL" id="VNKQ01000010">
    <property type="protein sequence ID" value="KAG0648524.1"/>
    <property type="molecule type" value="Genomic_DNA"/>
</dbReference>
<reference evidence="2" key="1">
    <citation type="submission" date="2019-07" db="EMBL/GenBank/DDBJ databases">
        <title>Hyphodiscus hymeniophilus genome sequencing and assembly.</title>
        <authorList>
            <person name="Kramer G."/>
            <person name="Nodwell J."/>
        </authorList>
    </citation>
    <scope>NUCLEOTIDE SEQUENCE</scope>
    <source>
        <strain evidence="2">ATCC 34498</strain>
    </source>
</reference>
<accession>A0A9P7AWT7</accession>
<keyword evidence="3" id="KW-1185">Reference proteome</keyword>
<dbReference type="Pfam" id="PF03992">
    <property type="entry name" value="ABM"/>
    <property type="match status" value="1"/>
</dbReference>
<dbReference type="Gene3D" id="3.30.70.100">
    <property type="match status" value="1"/>
</dbReference>
<organism evidence="2 3">
    <name type="scientific">Hyphodiscus hymeniophilus</name>
    <dbReference type="NCBI Taxonomy" id="353542"/>
    <lineage>
        <taxon>Eukaryota</taxon>
        <taxon>Fungi</taxon>
        <taxon>Dikarya</taxon>
        <taxon>Ascomycota</taxon>
        <taxon>Pezizomycotina</taxon>
        <taxon>Leotiomycetes</taxon>
        <taxon>Helotiales</taxon>
        <taxon>Hyphodiscaceae</taxon>
        <taxon>Hyphodiscus</taxon>
    </lineage>
</organism>
<evidence type="ECO:0000313" key="3">
    <source>
        <dbReference type="Proteomes" id="UP000785200"/>
    </source>
</evidence>
<proteinExistence type="predicted"/>
<comment type="caution">
    <text evidence="2">The sequence shown here is derived from an EMBL/GenBank/DDBJ whole genome shotgun (WGS) entry which is preliminary data.</text>
</comment>
<dbReference type="InterPro" id="IPR007138">
    <property type="entry name" value="ABM_dom"/>
</dbReference>
<dbReference type="InterPro" id="IPR011008">
    <property type="entry name" value="Dimeric_a/b-barrel"/>
</dbReference>
<dbReference type="AlphaFoldDB" id="A0A9P7AWT7"/>
<dbReference type="PANTHER" id="PTHR40624:SF1">
    <property type="entry name" value="BIOSYNTHESIS MONOOXYGENASE, PUTATIVE (AFU_ORTHOLOGUE AFUA_1G12025)-RELATED"/>
    <property type="match status" value="1"/>
</dbReference>
<name>A0A9P7AWT7_9HELO</name>
<dbReference type="SUPFAM" id="SSF54909">
    <property type="entry name" value="Dimeric alpha+beta barrel"/>
    <property type="match status" value="1"/>
</dbReference>
<evidence type="ECO:0000313" key="2">
    <source>
        <dbReference type="EMBL" id="KAG0648524.1"/>
    </source>
</evidence>
<dbReference type="Proteomes" id="UP000785200">
    <property type="component" value="Unassembled WGS sequence"/>
</dbReference>
<dbReference type="PANTHER" id="PTHR40624">
    <property type="entry name" value="BIOSYNTHESIS MONOOXYGENASE, PUTATIVE (AFU_ORTHOLOGUE AFUA_1G12025)-RELATED"/>
    <property type="match status" value="1"/>
</dbReference>
<dbReference type="OrthoDB" id="10011777at2759"/>
<feature type="domain" description="ABM" evidence="1">
    <location>
        <begin position="5"/>
        <end position="100"/>
    </location>
</feature>
<sequence>MSSQIDLLAIISPKPGKADRVVELLQEVSEYVKNNEPDTLKYEIIREVNKKSGAEQVIMIETYKSKAAMGAHASSKDFKAFQKKMAQEDLVGAPMQLKFVKSVGGFPSRL</sequence>
<dbReference type="PROSITE" id="PS51725">
    <property type="entry name" value="ABM"/>
    <property type="match status" value="1"/>
</dbReference>
<protein>
    <recommendedName>
        <fullName evidence="1">ABM domain-containing protein</fullName>
    </recommendedName>
</protein>
<evidence type="ECO:0000259" key="1">
    <source>
        <dbReference type="PROSITE" id="PS51725"/>
    </source>
</evidence>
<gene>
    <name evidence="2" type="ORF">D0Z07_5264</name>
</gene>